<protein>
    <recommendedName>
        <fullName evidence="10">dITP/XTP pyrophosphatase</fullName>
        <ecNumber evidence="10">3.6.1.66</ecNumber>
    </recommendedName>
    <alternativeName>
        <fullName evidence="10">Non-canonical purine NTP pyrophosphatase</fullName>
    </alternativeName>
    <alternativeName>
        <fullName evidence="10">Non-standard purine NTP pyrophosphatase</fullName>
    </alternativeName>
    <alternativeName>
        <fullName evidence="10">Nucleoside-triphosphate diphosphatase</fullName>
    </alternativeName>
    <alternativeName>
        <fullName evidence="10">Nucleoside-triphosphate pyrophosphatase</fullName>
        <shortName evidence="10">NTPase</shortName>
    </alternativeName>
</protein>
<dbReference type="GO" id="GO:0005829">
    <property type="term" value="C:cytosol"/>
    <property type="evidence" value="ECO:0007669"/>
    <property type="project" value="TreeGrafter"/>
</dbReference>
<dbReference type="InterPro" id="IPR029001">
    <property type="entry name" value="ITPase-like_fam"/>
</dbReference>
<evidence type="ECO:0000256" key="6">
    <source>
        <dbReference type="ARBA" id="ARBA00022842"/>
    </source>
</evidence>
<dbReference type="STRING" id="1742972.COMA1_30422"/>
<dbReference type="GO" id="GO:0009117">
    <property type="term" value="P:nucleotide metabolic process"/>
    <property type="evidence" value="ECO:0007669"/>
    <property type="project" value="UniProtKB-KW"/>
</dbReference>
<comment type="cofactor">
    <cofactor evidence="10">
        <name>Mg(2+)</name>
        <dbReference type="ChEBI" id="CHEBI:18420"/>
    </cofactor>
    <text evidence="10">Binds 1 Mg(2+) ion per subunit.</text>
</comment>
<sequence>MPLTRESVKELVLATRNLDKGRELAALLEGLGIHIRTLAEFPAVPEVEEDGETCEANAIKKAREVARSTGLPSVADDTGLEVDALGGRPGVFAARYAGEHATYEDNCRKLLRELEGVSKQARHARFLTVAAIAFPGGDIHVTQGSLEGAIAEHPIGDRGFGYDPVFLVPEYGKSLAQLTIEEKNCISHRAKAFAQVRAWLKQRS</sequence>
<feature type="binding site" evidence="10">
    <location>
        <begin position="15"/>
        <end position="20"/>
    </location>
    <ligand>
        <name>substrate</name>
    </ligand>
</feature>
<comment type="catalytic activity">
    <reaction evidence="9 10">
        <text>XTP + H2O = XMP + diphosphate + H(+)</text>
        <dbReference type="Rhea" id="RHEA:28610"/>
        <dbReference type="ChEBI" id="CHEBI:15377"/>
        <dbReference type="ChEBI" id="CHEBI:15378"/>
        <dbReference type="ChEBI" id="CHEBI:33019"/>
        <dbReference type="ChEBI" id="CHEBI:57464"/>
        <dbReference type="ChEBI" id="CHEBI:61314"/>
        <dbReference type="EC" id="3.6.1.66"/>
    </reaction>
</comment>
<evidence type="ECO:0000256" key="1">
    <source>
        <dbReference type="ARBA" id="ARBA00008023"/>
    </source>
</evidence>
<dbReference type="Gene3D" id="3.90.950.10">
    <property type="match status" value="1"/>
</dbReference>
<comment type="subunit">
    <text evidence="2 10">Homodimer.</text>
</comment>
<evidence type="ECO:0000313" key="12">
    <source>
        <dbReference type="EMBL" id="CUS37127.1"/>
    </source>
</evidence>
<dbReference type="Pfam" id="PF01725">
    <property type="entry name" value="Ham1p_like"/>
    <property type="match status" value="1"/>
</dbReference>
<dbReference type="InterPro" id="IPR002637">
    <property type="entry name" value="RdgB/HAM1"/>
</dbReference>
<dbReference type="PANTHER" id="PTHR11067:SF9">
    <property type="entry name" value="INOSINE TRIPHOSPHATE PYROPHOSPHATASE"/>
    <property type="match status" value="1"/>
</dbReference>
<dbReference type="GO" id="GO:0036222">
    <property type="term" value="F:XTP diphosphatase activity"/>
    <property type="evidence" value="ECO:0007669"/>
    <property type="project" value="UniProtKB-UniRule"/>
</dbReference>
<keyword evidence="4 10" id="KW-0547">Nucleotide-binding</keyword>
<evidence type="ECO:0000256" key="3">
    <source>
        <dbReference type="ARBA" id="ARBA00022723"/>
    </source>
</evidence>
<feature type="binding site" evidence="10">
    <location>
        <position position="78"/>
    </location>
    <ligand>
        <name>substrate</name>
    </ligand>
</feature>
<evidence type="ECO:0000256" key="7">
    <source>
        <dbReference type="ARBA" id="ARBA00023080"/>
    </source>
</evidence>
<dbReference type="SUPFAM" id="SSF52972">
    <property type="entry name" value="ITPase-like"/>
    <property type="match status" value="1"/>
</dbReference>
<dbReference type="PANTHER" id="PTHR11067">
    <property type="entry name" value="INOSINE TRIPHOSPHATE PYROPHOSPHATASE/HAM1 PROTEIN"/>
    <property type="match status" value="1"/>
</dbReference>
<keyword evidence="5 10" id="KW-0378">Hydrolase</keyword>
<dbReference type="NCBIfam" id="NF011397">
    <property type="entry name" value="PRK14822.1"/>
    <property type="match status" value="1"/>
</dbReference>
<dbReference type="GO" id="GO:0000166">
    <property type="term" value="F:nucleotide binding"/>
    <property type="evidence" value="ECO:0007669"/>
    <property type="project" value="UniProtKB-KW"/>
</dbReference>
<dbReference type="GO" id="GO:0036220">
    <property type="term" value="F:ITP diphosphatase activity"/>
    <property type="evidence" value="ECO:0007669"/>
    <property type="project" value="UniProtKB-UniRule"/>
</dbReference>
<proteinExistence type="inferred from homology"/>
<feature type="binding site" evidence="10">
    <location>
        <position position="183"/>
    </location>
    <ligand>
        <name>substrate</name>
    </ligand>
</feature>
<evidence type="ECO:0000313" key="13">
    <source>
        <dbReference type="Proteomes" id="UP000199032"/>
    </source>
</evidence>
<evidence type="ECO:0000256" key="4">
    <source>
        <dbReference type="ARBA" id="ARBA00022741"/>
    </source>
</evidence>
<keyword evidence="7 10" id="KW-0546">Nucleotide metabolism</keyword>
<dbReference type="FunFam" id="3.90.950.10:FF:000001">
    <property type="entry name" value="dITP/XTP pyrophosphatase"/>
    <property type="match status" value="1"/>
</dbReference>
<evidence type="ECO:0000256" key="9">
    <source>
        <dbReference type="ARBA" id="ARBA00052017"/>
    </source>
</evidence>
<evidence type="ECO:0000256" key="2">
    <source>
        <dbReference type="ARBA" id="ARBA00011738"/>
    </source>
</evidence>
<organism evidence="12 13">
    <name type="scientific">Candidatus Nitrospira nitrosa</name>
    <dbReference type="NCBI Taxonomy" id="1742972"/>
    <lineage>
        <taxon>Bacteria</taxon>
        <taxon>Pseudomonadati</taxon>
        <taxon>Nitrospirota</taxon>
        <taxon>Nitrospiria</taxon>
        <taxon>Nitrospirales</taxon>
        <taxon>Nitrospiraceae</taxon>
        <taxon>Nitrospira</taxon>
    </lineage>
</organism>
<dbReference type="GO" id="GO:0046872">
    <property type="term" value="F:metal ion binding"/>
    <property type="evidence" value="ECO:0007669"/>
    <property type="project" value="UniProtKB-KW"/>
</dbReference>
<dbReference type="RefSeq" id="WP_245631103.1">
    <property type="nucleotide sequence ID" value="NZ_CZQA01000009.1"/>
</dbReference>
<dbReference type="EMBL" id="CZQA01000009">
    <property type="protein sequence ID" value="CUS37127.1"/>
    <property type="molecule type" value="Genomic_DNA"/>
</dbReference>
<keyword evidence="3 10" id="KW-0479">Metal-binding</keyword>
<dbReference type="GO" id="GO:0009146">
    <property type="term" value="P:purine nucleoside triphosphate catabolic process"/>
    <property type="evidence" value="ECO:0007669"/>
    <property type="project" value="UniProtKB-UniRule"/>
</dbReference>
<comment type="function">
    <text evidence="10">Pyrophosphatase that catalyzes the hydrolysis of nucleoside triphosphates to their monophosphate derivatives, with a high preference for the non-canonical purine nucleotides XTP (xanthosine triphosphate), dITP (deoxyinosine triphosphate) and ITP. Seems to function as a house-cleaning enzyme that removes non-canonical purine nucleotides from the nucleotide pool, thus preventing their incorporation into DNA/RNA and avoiding chromosomal lesions.</text>
</comment>
<accession>A0A0S4LHP6</accession>
<feature type="binding site" evidence="10">
    <location>
        <begin position="160"/>
        <end position="163"/>
    </location>
    <ligand>
        <name>substrate</name>
    </ligand>
</feature>
<dbReference type="EC" id="3.6.1.66" evidence="10"/>
<evidence type="ECO:0000256" key="5">
    <source>
        <dbReference type="ARBA" id="ARBA00022801"/>
    </source>
</evidence>
<comment type="similarity">
    <text evidence="1 10 11">Belongs to the HAM1 NTPase family.</text>
</comment>
<keyword evidence="13" id="KW-1185">Reference proteome</keyword>
<gene>
    <name evidence="12" type="ORF">COMA1_30422</name>
</gene>
<dbReference type="GO" id="GO:0017111">
    <property type="term" value="F:ribonucleoside triphosphate phosphatase activity"/>
    <property type="evidence" value="ECO:0007669"/>
    <property type="project" value="InterPro"/>
</dbReference>
<dbReference type="NCBIfam" id="TIGR00042">
    <property type="entry name" value="RdgB/HAM1 family non-canonical purine NTP pyrophosphatase"/>
    <property type="match status" value="1"/>
</dbReference>
<feature type="active site" description="Proton acceptor" evidence="10">
    <location>
        <position position="77"/>
    </location>
</feature>
<comment type="catalytic activity">
    <reaction evidence="10">
        <text>ITP + H2O = IMP + diphosphate + H(+)</text>
        <dbReference type="Rhea" id="RHEA:29399"/>
        <dbReference type="ChEBI" id="CHEBI:15377"/>
        <dbReference type="ChEBI" id="CHEBI:15378"/>
        <dbReference type="ChEBI" id="CHEBI:33019"/>
        <dbReference type="ChEBI" id="CHEBI:58053"/>
        <dbReference type="ChEBI" id="CHEBI:61402"/>
        <dbReference type="EC" id="3.6.1.66"/>
    </reaction>
</comment>
<dbReference type="HAMAP" id="MF_01405">
    <property type="entry name" value="Non_canon_purine_NTPase"/>
    <property type="match status" value="1"/>
</dbReference>
<dbReference type="AlphaFoldDB" id="A0A0S4LHP6"/>
<reference evidence="12 13" key="1">
    <citation type="submission" date="2015-10" db="EMBL/GenBank/DDBJ databases">
        <authorList>
            <person name="Gilbert D.G."/>
        </authorList>
    </citation>
    <scope>NUCLEOTIDE SEQUENCE [LARGE SCALE GENOMIC DNA]</scope>
    <source>
        <strain evidence="12">COMA1</strain>
    </source>
</reference>
<dbReference type="InterPro" id="IPR020922">
    <property type="entry name" value="dITP/XTP_pyrophosphatase"/>
</dbReference>
<feature type="binding site" evidence="10">
    <location>
        <position position="77"/>
    </location>
    <ligand>
        <name>Mg(2+)</name>
        <dbReference type="ChEBI" id="CHEBI:18420"/>
    </ligand>
</feature>
<name>A0A0S4LHP6_9BACT</name>
<evidence type="ECO:0000256" key="8">
    <source>
        <dbReference type="ARBA" id="ARBA00051875"/>
    </source>
</evidence>
<comment type="catalytic activity">
    <reaction evidence="8 10">
        <text>dITP + H2O = dIMP + diphosphate + H(+)</text>
        <dbReference type="Rhea" id="RHEA:28342"/>
        <dbReference type="ChEBI" id="CHEBI:15377"/>
        <dbReference type="ChEBI" id="CHEBI:15378"/>
        <dbReference type="ChEBI" id="CHEBI:33019"/>
        <dbReference type="ChEBI" id="CHEBI:61194"/>
        <dbReference type="ChEBI" id="CHEBI:61382"/>
        <dbReference type="EC" id="3.6.1.66"/>
    </reaction>
</comment>
<keyword evidence="6 10" id="KW-0460">Magnesium</keyword>
<dbReference type="CDD" id="cd00515">
    <property type="entry name" value="HAM1"/>
    <property type="match status" value="1"/>
</dbReference>
<dbReference type="GO" id="GO:0035870">
    <property type="term" value="F:dITP diphosphatase activity"/>
    <property type="evidence" value="ECO:0007669"/>
    <property type="project" value="UniProtKB-UniRule"/>
</dbReference>
<evidence type="ECO:0000256" key="11">
    <source>
        <dbReference type="RuleBase" id="RU003781"/>
    </source>
</evidence>
<evidence type="ECO:0000256" key="10">
    <source>
        <dbReference type="HAMAP-Rule" id="MF_01405"/>
    </source>
</evidence>
<feature type="binding site" evidence="10">
    <location>
        <position position="48"/>
    </location>
    <ligand>
        <name>Mg(2+)</name>
        <dbReference type="ChEBI" id="CHEBI:18420"/>
    </ligand>
</feature>
<dbReference type="Proteomes" id="UP000199032">
    <property type="component" value="Unassembled WGS sequence"/>
</dbReference>
<feature type="binding site" evidence="10">
    <location>
        <begin position="188"/>
        <end position="189"/>
    </location>
    <ligand>
        <name>substrate</name>
    </ligand>
</feature>